<dbReference type="Pfam" id="PF03281">
    <property type="entry name" value="Mab-21"/>
    <property type="match status" value="1"/>
</dbReference>
<dbReference type="Gene3D" id="1.10.1410.40">
    <property type="match status" value="1"/>
</dbReference>
<evidence type="ECO:0000256" key="7">
    <source>
        <dbReference type="ARBA" id="ARBA00022840"/>
    </source>
</evidence>
<comment type="similarity">
    <text evidence="2">Belongs to the mab-21 family.</text>
</comment>
<evidence type="ECO:0000256" key="9">
    <source>
        <dbReference type="SAM" id="Phobius"/>
    </source>
</evidence>
<keyword evidence="9" id="KW-0812">Transmembrane</keyword>
<dbReference type="SMART" id="SM01265">
    <property type="entry name" value="Mab-21"/>
    <property type="match status" value="1"/>
</dbReference>
<feature type="transmembrane region" description="Helical" evidence="9">
    <location>
        <begin position="327"/>
        <end position="356"/>
    </location>
</feature>
<sequence>MVVLKTHKPLLWGDPEVLVEDVGKAGYALLKARDDSRLRSYANSEGYIDPKRLRNGWFYSLVDRAVNAFNRHGNSGVRLKVRYHGPAVQVDITEEQNDVLLLSVDLVPCFEIENGQYFVPKSSDPVHDPSSSLLWRQSFSLDEKALLQRMDKDDHGCRHELLRIVKSIVKWQRTSLGPLESYHVKSAFVHYIKKNLDDWDSRSCRFLGKHFLGFLRELHSFLEEGNLPLYWLPEVNLLEEINPVVLKNMANRLKRILNSEAEIDRILSSRIHLECLIDEDEIYNLHYTSHLEMPQLDADGEERSSLQAFILSGVELVVESVQDFLNFAIICISFVLKVFNVILRCFLLLLAITVIIDVVEKAKLQLSIVTYKVP</sequence>
<dbReference type="InterPro" id="IPR046903">
    <property type="entry name" value="Mab-21-like_nuc_Trfase"/>
</dbReference>
<comment type="cofactor">
    <cofactor evidence="1">
        <name>Mg(2+)</name>
        <dbReference type="ChEBI" id="CHEBI:18420"/>
    </cofactor>
</comment>
<dbReference type="Pfam" id="PF20266">
    <property type="entry name" value="Mab-21_C"/>
    <property type="match status" value="1"/>
</dbReference>
<evidence type="ECO:0000256" key="8">
    <source>
        <dbReference type="ARBA" id="ARBA00022842"/>
    </source>
</evidence>
<keyword evidence="8" id="KW-0460">Magnesium</keyword>
<keyword evidence="7" id="KW-0067">ATP-binding</keyword>
<reference evidence="12 13" key="1">
    <citation type="submission" date="2022-05" db="EMBL/GenBank/DDBJ databases">
        <authorList>
            <consortium name="Genoscope - CEA"/>
            <person name="William W."/>
        </authorList>
    </citation>
    <scope>NUCLEOTIDE SEQUENCE [LARGE SCALE GENOMIC DNA]</scope>
</reference>
<dbReference type="InterPro" id="IPR024810">
    <property type="entry name" value="MAB21L/cGLR"/>
</dbReference>
<evidence type="ECO:0000256" key="1">
    <source>
        <dbReference type="ARBA" id="ARBA00001946"/>
    </source>
</evidence>
<keyword evidence="6" id="KW-0547">Nucleotide-binding</keyword>
<dbReference type="PANTHER" id="PTHR10656">
    <property type="entry name" value="CELL FATE DETERMINING PROTEIN MAB21-RELATED"/>
    <property type="match status" value="1"/>
</dbReference>
<evidence type="ECO:0000313" key="12">
    <source>
        <dbReference type="EMBL" id="CAH3190233.1"/>
    </source>
</evidence>
<evidence type="ECO:0000256" key="5">
    <source>
        <dbReference type="ARBA" id="ARBA00022723"/>
    </source>
</evidence>
<evidence type="ECO:0000313" key="13">
    <source>
        <dbReference type="Proteomes" id="UP001159405"/>
    </source>
</evidence>
<dbReference type="InterPro" id="IPR046906">
    <property type="entry name" value="Mab-21_HhH/H2TH-like"/>
</dbReference>
<keyword evidence="4" id="KW-0548">Nucleotidyltransferase</keyword>
<evidence type="ECO:0000256" key="4">
    <source>
        <dbReference type="ARBA" id="ARBA00022695"/>
    </source>
</evidence>
<organism evidence="12 13">
    <name type="scientific">Porites lobata</name>
    <dbReference type="NCBI Taxonomy" id="104759"/>
    <lineage>
        <taxon>Eukaryota</taxon>
        <taxon>Metazoa</taxon>
        <taxon>Cnidaria</taxon>
        <taxon>Anthozoa</taxon>
        <taxon>Hexacorallia</taxon>
        <taxon>Scleractinia</taxon>
        <taxon>Fungiina</taxon>
        <taxon>Poritidae</taxon>
        <taxon>Porites</taxon>
    </lineage>
</organism>
<dbReference type="Gene3D" id="3.30.460.90">
    <property type="match status" value="1"/>
</dbReference>
<dbReference type="PANTHER" id="PTHR10656:SF42">
    <property type="entry name" value="CYCLIC GMP-AMP SYNTHASE-LIKE PROTEIN-RELATED"/>
    <property type="match status" value="1"/>
</dbReference>
<keyword evidence="3" id="KW-0808">Transferase</keyword>
<evidence type="ECO:0008006" key="14">
    <source>
        <dbReference type="Google" id="ProtNLM"/>
    </source>
</evidence>
<evidence type="ECO:0000256" key="6">
    <source>
        <dbReference type="ARBA" id="ARBA00022741"/>
    </source>
</evidence>
<dbReference type="EMBL" id="CALNXK010000829">
    <property type="protein sequence ID" value="CAH3190233.1"/>
    <property type="molecule type" value="Genomic_DNA"/>
</dbReference>
<accession>A0ABN8SET4</accession>
<evidence type="ECO:0000259" key="10">
    <source>
        <dbReference type="Pfam" id="PF03281"/>
    </source>
</evidence>
<comment type="caution">
    <text evidence="12">The sequence shown here is derived from an EMBL/GenBank/DDBJ whole genome shotgun (WGS) entry which is preliminary data.</text>
</comment>
<name>A0ABN8SET4_9CNID</name>
<gene>
    <name evidence="12" type="ORF">PLOB_00046625</name>
</gene>
<keyword evidence="9" id="KW-0472">Membrane</keyword>
<evidence type="ECO:0000256" key="2">
    <source>
        <dbReference type="ARBA" id="ARBA00008307"/>
    </source>
</evidence>
<feature type="domain" description="Mab-21-like nucleotidyltransferase" evidence="10">
    <location>
        <begin position="19"/>
        <end position="148"/>
    </location>
</feature>
<dbReference type="Proteomes" id="UP001159405">
    <property type="component" value="Unassembled WGS sequence"/>
</dbReference>
<evidence type="ECO:0000256" key="3">
    <source>
        <dbReference type="ARBA" id="ARBA00022679"/>
    </source>
</evidence>
<feature type="domain" description="Mab-21-like HhH/H2TH-like" evidence="11">
    <location>
        <begin position="157"/>
        <end position="254"/>
    </location>
</feature>
<evidence type="ECO:0000259" key="11">
    <source>
        <dbReference type="Pfam" id="PF20266"/>
    </source>
</evidence>
<keyword evidence="13" id="KW-1185">Reference proteome</keyword>
<keyword evidence="9" id="KW-1133">Transmembrane helix</keyword>
<proteinExistence type="inferred from homology"/>
<keyword evidence="5" id="KW-0479">Metal-binding</keyword>
<protein>
    <recommendedName>
        <fullName evidence="14">Mab-21-like nucleotidyltransferase domain-containing protein</fullName>
    </recommendedName>
</protein>